<dbReference type="SUPFAM" id="SSF54076">
    <property type="entry name" value="RNase A-like"/>
    <property type="match status" value="1"/>
</dbReference>
<dbReference type="GO" id="GO:0050830">
    <property type="term" value="P:defense response to Gram-positive bacterium"/>
    <property type="evidence" value="ECO:0000318"/>
    <property type="project" value="GO_Central"/>
</dbReference>
<dbReference type="Bgee" id="ENSMODG00000024490">
    <property type="expression patterns" value="Expressed in spermatid and 2 other cell types or tissues"/>
</dbReference>
<dbReference type="AlphaFoldDB" id="F7E3J5"/>
<dbReference type="PANTHER" id="PTHR11437">
    <property type="entry name" value="RIBONUCLEASE"/>
    <property type="match status" value="1"/>
</dbReference>
<dbReference type="OMA" id="WPPLPVH"/>
<dbReference type="InterPro" id="IPR023411">
    <property type="entry name" value="RNaseA_AS"/>
</dbReference>
<dbReference type="SMART" id="SM00092">
    <property type="entry name" value="RNAse_Pc"/>
    <property type="match status" value="1"/>
</dbReference>
<keyword evidence="5 8" id="KW-0255">Endonuclease</keyword>
<feature type="chain" id="PRO_5023972802" description="Ribonuclease A-domain domain-containing protein" evidence="8">
    <location>
        <begin position="28"/>
        <end position="156"/>
    </location>
</feature>
<reference evidence="10" key="3">
    <citation type="submission" date="2025-09" db="UniProtKB">
        <authorList>
            <consortium name="Ensembl"/>
        </authorList>
    </citation>
    <scope>IDENTIFICATION</scope>
</reference>
<evidence type="ECO:0000256" key="1">
    <source>
        <dbReference type="ARBA" id="ARBA00004613"/>
    </source>
</evidence>
<dbReference type="eggNOG" id="ENOG502SQ4K">
    <property type="taxonomic scope" value="Eukaryota"/>
</dbReference>
<sequence length="156" mass="17735">MALDRAALLFPLLAMVVVGLVSSESAAEKFQRQHVDSKSLAFNDNTYCNHMMKIRGMTKGNCKVFNTFILESIWKIRAICWNKKTACKQKFFNCHMSREPLKVTECQIKGNPKDSPCKYQTINDKKCVTVACNGWPPLPVHFDSSKDDICQRLPTT</sequence>
<dbReference type="GO" id="GO:0004519">
    <property type="term" value="F:endonuclease activity"/>
    <property type="evidence" value="ECO:0007669"/>
    <property type="project" value="UniProtKB-KW"/>
</dbReference>
<evidence type="ECO:0000256" key="8">
    <source>
        <dbReference type="RuleBase" id="RU000651"/>
    </source>
</evidence>
<keyword evidence="4 8" id="KW-0540">Nuclease</keyword>
<evidence type="ECO:0000256" key="3">
    <source>
        <dbReference type="ARBA" id="ARBA00022525"/>
    </source>
</evidence>
<dbReference type="PROSITE" id="PS00127">
    <property type="entry name" value="RNASE_PANCREATIC"/>
    <property type="match status" value="1"/>
</dbReference>
<dbReference type="InterPro" id="IPR001427">
    <property type="entry name" value="RNaseA"/>
</dbReference>
<evidence type="ECO:0000256" key="2">
    <source>
        <dbReference type="ARBA" id="ARBA00005600"/>
    </source>
</evidence>
<accession>F7E3J5</accession>
<dbReference type="PANTHER" id="PTHR11437:SF24">
    <property type="entry name" value="RIBONUCLEASE PANCREATIC"/>
    <property type="match status" value="1"/>
</dbReference>
<reference evidence="10 11" key="1">
    <citation type="journal article" date="2007" name="Nature">
        <title>Genome of the marsupial Monodelphis domestica reveals innovation in non-coding sequences.</title>
        <authorList>
            <person name="Mikkelsen T.S."/>
            <person name="Wakefield M.J."/>
            <person name="Aken B."/>
            <person name="Amemiya C.T."/>
            <person name="Chang J.L."/>
            <person name="Duke S."/>
            <person name="Garber M."/>
            <person name="Gentles A.J."/>
            <person name="Goodstadt L."/>
            <person name="Heger A."/>
            <person name="Jurka J."/>
            <person name="Kamal M."/>
            <person name="Mauceli E."/>
            <person name="Searle S.M."/>
            <person name="Sharpe T."/>
            <person name="Baker M.L."/>
            <person name="Batzer M.A."/>
            <person name="Benos P.V."/>
            <person name="Belov K."/>
            <person name="Clamp M."/>
            <person name="Cook A."/>
            <person name="Cuff J."/>
            <person name="Das R."/>
            <person name="Davidow L."/>
            <person name="Deakin J.E."/>
            <person name="Fazzari M.J."/>
            <person name="Glass J.L."/>
            <person name="Grabherr M."/>
            <person name="Greally J.M."/>
            <person name="Gu W."/>
            <person name="Hore T.A."/>
            <person name="Huttley G.A."/>
            <person name="Kleber M."/>
            <person name="Jirtle R.L."/>
            <person name="Koina E."/>
            <person name="Lee J.T."/>
            <person name="Mahony S."/>
            <person name="Marra M.A."/>
            <person name="Miller R.D."/>
            <person name="Nicholls R.D."/>
            <person name="Oda M."/>
            <person name="Papenfuss A.T."/>
            <person name="Parra Z.E."/>
            <person name="Pollock D.D."/>
            <person name="Ray D.A."/>
            <person name="Schein J.E."/>
            <person name="Speed T.P."/>
            <person name="Thompson K."/>
            <person name="VandeBerg J.L."/>
            <person name="Wade C.M."/>
            <person name="Walker J.A."/>
            <person name="Waters P.D."/>
            <person name="Webber C."/>
            <person name="Weidman J.R."/>
            <person name="Xie X."/>
            <person name="Zody M.C."/>
            <person name="Baldwin J."/>
            <person name="Abdouelleil A."/>
            <person name="Abdulkadir J."/>
            <person name="Abebe A."/>
            <person name="Abera B."/>
            <person name="Abreu J."/>
            <person name="Acer S.C."/>
            <person name="Aftuck L."/>
            <person name="Alexander A."/>
            <person name="An P."/>
            <person name="Anderson E."/>
            <person name="Anderson S."/>
            <person name="Arachi H."/>
            <person name="Azer M."/>
            <person name="Bachantsang P."/>
            <person name="Barry A."/>
            <person name="Bayul T."/>
            <person name="Berlin A."/>
            <person name="Bessette D."/>
            <person name="Bloom T."/>
            <person name="Bloom T."/>
            <person name="Boguslavskiy L."/>
            <person name="Bonnet C."/>
            <person name="Boukhgalter B."/>
            <person name="Bourzgui I."/>
            <person name="Brown A."/>
            <person name="Cahill P."/>
            <person name="Channer S."/>
            <person name="Cheshatsang Y."/>
            <person name="Chuda L."/>
            <person name="Citroen M."/>
            <person name="Collymore A."/>
            <person name="Cooke P."/>
            <person name="Costello M."/>
            <person name="D'Aco K."/>
            <person name="Daza R."/>
            <person name="De Haan G."/>
            <person name="DeGray S."/>
            <person name="DeMaso C."/>
            <person name="Dhargay N."/>
            <person name="Dooley K."/>
            <person name="Dooley E."/>
            <person name="Doricent M."/>
            <person name="Dorje P."/>
            <person name="Dorjee K."/>
            <person name="Dupes A."/>
            <person name="Elong R."/>
            <person name="Falk J."/>
            <person name="Farina A."/>
            <person name="Faro S."/>
            <person name="Ferguson D."/>
            <person name="Fisher S."/>
            <person name="Foley C.D."/>
            <person name="Franke A."/>
            <person name="Friedrich D."/>
            <person name="Gadbois L."/>
            <person name="Gearin G."/>
            <person name="Gearin C.R."/>
            <person name="Giannoukos G."/>
            <person name="Goode T."/>
            <person name="Graham J."/>
            <person name="Grandbois E."/>
            <person name="Grewal S."/>
            <person name="Gyaltsen K."/>
            <person name="Hafez N."/>
            <person name="Hagos B."/>
            <person name="Hall J."/>
            <person name="Henson C."/>
            <person name="Hollinger A."/>
            <person name="Honan T."/>
            <person name="Huard M.D."/>
            <person name="Hughes L."/>
            <person name="Hurhula B."/>
            <person name="Husby M.E."/>
            <person name="Kamat A."/>
            <person name="Kanga B."/>
            <person name="Kashin S."/>
            <person name="Khazanovich D."/>
            <person name="Kisner P."/>
            <person name="Lance K."/>
            <person name="Lara M."/>
            <person name="Lee W."/>
            <person name="Lennon N."/>
            <person name="Letendre F."/>
            <person name="LeVine R."/>
            <person name="Lipovsky A."/>
            <person name="Liu X."/>
            <person name="Liu J."/>
            <person name="Liu S."/>
            <person name="Lokyitsang T."/>
            <person name="Lokyitsang Y."/>
            <person name="Lubonja R."/>
            <person name="Lui A."/>
            <person name="MacDonald P."/>
            <person name="Magnisalis V."/>
            <person name="Maru K."/>
            <person name="Matthews C."/>
            <person name="McCusker W."/>
            <person name="McDonough S."/>
            <person name="Mehta T."/>
            <person name="Meldrim J."/>
            <person name="Meneus L."/>
            <person name="Mihai O."/>
            <person name="Mihalev A."/>
            <person name="Mihova T."/>
            <person name="Mittelman R."/>
            <person name="Mlenga V."/>
            <person name="Montmayeur A."/>
            <person name="Mulrain L."/>
            <person name="Navidi A."/>
            <person name="Naylor J."/>
            <person name="Negash T."/>
            <person name="Nguyen T."/>
            <person name="Nguyen N."/>
            <person name="Nicol R."/>
            <person name="Norbu C."/>
            <person name="Norbu N."/>
            <person name="Novod N."/>
            <person name="O'Neill B."/>
            <person name="Osman S."/>
            <person name="Markiewicz E."/>
            <person name="Oyono O.L."/>
            <person name="Patti C."/>
            <person name="Phunkhang P."/>
            <person name="Pierre F."/>
            <person name="Priest M."/>
            <person name="Raghuraman S."/>
            <person name="Rege F."/>
            <person name="Reyes R."/>
            <person name="Rise C."/>
            <person name="Rogov P."/>
            <person name="Ross K."/>
            <person name="Ryan E."/>
            <person name="Settipalli S."/>
            <person name="Shea T."/>
            <person name="Sherpa N."/>
            <person name="Shi L."/>
            <person name="Shih D."/>
            <person name="Sparrow T."/>
            <person name="Spaulding J."/>
            <person name="Stalker J."/>
            <person name="Stange-Thomann N."/>
            <person name="Stavropoulos S."/>
            <person name="Stone C."/>
            <person name="Strader C."/>
            <person name="Tesfaye S."/>
            <person name="Thomson T."/>
            <person name="Thoulutsang Y."/>
            <person name="Thoulutsang D."/>
            <person name="Topham K."/>
            <person name="Topping I."/>
            <person name="Tsamla T."/>
            <person name="Vassiliev H."/>
            <person name="Vo A."/>
            <person name="Wangchuk T."/>
            <person name="Wangdi T."/>
            <person name="Weiand M."/>
            <person name="Wilkinson J."/>
            <person name="Wilson A."/>
            <person name="Yadav S."/>
            <person name="Young G."/>
            <person name="Yu Q."/>
            <person name="Zembek L."/>
            <person name="Zhong D."/>
            <person name="Zimmer A."/>
            <person name="Zwirko Z."/>
            <person name="Jaffe D.B."/>
            <person name="Alvarez P."/>
            <person name="Brockman W."/>
            <person name="Butler J."/>
            <person name="Chin C."/>
            <person name="Gnerre S."/>
            <person name="MacCallum I."/>
            <person name="Graves J.A."/>
            <person name="Ponting C.P."/>
            <person name="Breen M."/>
            <person name="Samollow P.B."/>
            <person name="Lander E.S."/>
            <person name="Lindblad-Toh K."/>
        </authorList>
    </citation>
    <scope>NUCLEOTIDE SEQUENCE [LARGE SCALE GENOMIC DNA]</scope>
</reference>
<keyword evidence="3" id="KW-0964">Secreted</keyword>
<dbReference type="Gene3D" id="3.10.130.10">
    <property type="entry name" value="Ribonuclease A-like domain"/>
    <property type="match status" value="1"/>
</dbReference>
<dbReference type="GO" id="GO:0005576">
    <property type="term" value="C:extracellular region"/>
    <property type="evidence" value="ECO:0007669"/>
    <property type="project" value="UniProtKB-SubCell"/>
</dbReference>
<comment type="similarity">
    <text evidence="2 8">Belongs to the pancreatic ribonuclease family.</text>
</comment>
<protein>
    <recommendedName>
        <fullName evidence="9">Ribonuclease A-domain domain-containing protein</fullName>
    </recommendedName>
</protein>
<dbReference type="InParanoid" id="F7E3J5"/>
<keyword evidence="6 8" id="KW-0378">Hydrolase</keyword>
<dbReference type="Ensembl" id="ENSMODT00000035941.2">
    <property type="protein sequence ID" value="ENSMODP00000034354.2"/>
    <property type="gene ID" value="ENSMODG00000024490.2"/>
</dbReference>
<keyword evidence="11" id="KW-1185">Reference proteome</keyword>
<dbReference type="GO" id="GO:0004540">
    <property type="term" value="F:RNA nuclease activity"/>
    <property type="evidence" value="ECO:0000318"/>
    <property type="project" value="GO_Central"/>
</dbReference>
<name>F7E3J5_MONDO</name>
<keyword evidence="7" id="KW-1015">Disulfide bond</keyword>
<reference evidence="10" key="2">
    <citation type="submission" date="2025-08" db="UniProtKB">
        <authorList>
            <consortium name="Ensembl"/>
        </authorList>
    </citation>
    <scope>IDENTIFICATION</scope>
</reference>
<evidence type="ECO:0000256" key="4">
    <source>
        <dbReference type="ARBA" id="ARBA00022722"/>
    </source>
</evidence>
<dbReference type="GeneTree" id="ENSGT00940000160869"/>
<dbReference type="CDD" id="cd06265">
    <property type="entry name" value="RNase_A_canonical"/>
    <property type="match status" value="1"/>
</dbReference>
<evidence type="ECO:0000256" key="6">
    <source>
        <dbReference type="ARBA" id="ARBA00022801"/>
    </source>
</evidence>
<evidence type="ECO:0000259" key="9">
    <source>
        <dbReference type="SMART" id="SM00092"/>
    </source>
</evidence>
<evidence type="ECO:0000256" key="5">
    <source>
        <dbReference type="ARBA" id="ARBA00022759"/>
    </source>
</evidence>
<evidence type="ECO:0000256" key="7">
    <source>
        <dbReference type="ARBA" id="ARBA00023157"/>
    </source>
</evidence>
<organism evidence="10 11">
    <name type="scientific">Monodelphis domestica</name>
    <name type="common">Gray short-tailed opossum</name>
    <dbReference type="NCBI Taxonomy" id="13616"/>
    <lineage>
        <taxon>Eukaryota</taxon>
        <taxon>Metazoa</taxon>
        <taxon>Chordata</taxon>
        <taxon>Craniata</taxon>
        <taxon>Vertebrata</taxon>
        <taxon>Euteleostomi</taxon>
        <taxon>Mammalia</taxon>
        <taxon>Metatheria</taxon>
        <taxon>Didelphimorphia</taxon>
        <taxon>Didelphidae</taxon>
        <taxon>Monodelphis</taxon>
    </lineage>
</organism>
<evidence type="ECO:0000313" key="11">
    <source>
        <dbReference type="Proteomes" id="UP000002280"/>
    </source>
</evidence>
<dbReference type="FunFam" id="3.10.130.10:FF:000001">
    <property type="entry name" value="Ribonuclease pancreatic"/>
    <property type="match status" value="1"/>
</dbReference>
<dbReference type="PRINTS" id="PR00794">
    <property type="entry name" value="RIBONUCLEASE"/>
</dbReference>
<feature type="domain" description="Ribonuclease A-domain" evidence="9">
    <location>
        <begin position="23"/>
        <end position="146"/>
    </location>
</feature>
<dbReference type="Pfam" id="PF00074">
    <property type="entry name" value="RnaseA"/>
    <property type="match status" value="1"/>
</dbReference>
<dbReference type="Proteomes" id="UP000002280">
    <property type="component" value="Chromosome 1"/>
</dbReference>
<evidence type="ECO:0000313" key="10">
    <source>
        <dbReference type="Ensembl" id="ENSMODP00000034354.2"/>
    </source>
</evidence>
<dbReference type="InterPro" id="IPR036816">
    <property type="entry name" value="RNaseA-like_dom_sf"/>
</dbReference>
<dbReference type="InterPro" id="IPR023412">
    <property type="entry name" value="RNaseA_domain"/>
</dbReference>
<keyword evidence="8" id="KW-0732">Signal</keyword>
<dbReference type="GO" id="GO:0003676">
    <property type="term" value="F:nucleic acid binding"/>
    <property type="evidence" value="ECO:0007669"/>
    <property type="project" value="InterPro"/>
</dbReference>
<comment type="subcellular location">
    <subcellularLocation>
        <location evidence="1">Secreted</location>
    </subcellularLocation>
</comment>
<dbReference type="GO" id="GO:0016787">
    <property type="term" value="F:hydrolase activity"/>
    <property type="evidence" value="ECO:0007669"/>
    <property type="project" value="UniProtKB-KW"/>
</dbReference>
<proteinExistence type="inferred from homology"/>
<dbReference type="HOGENOM" id="CLU_117006_0_0_1"/>
<feature type="signal peptide" evidence="8">
    <location>
        <begin position="1"/>
        <end position="27"/>
    </location>
</feature>